<evidence type="ECO:0000256" key="1">
    <source>
        <dbReference type="SAM" id="MobiDB-lite"/>
    </source>
</evidence>
<reference evidence="2 3" key="1">
    <citation type="submission" date="2020-08" db="EMBL/GenBank/DDBJ databases">
        <authorList>
            <person name="Hejnol A."/>
        </authorList>
    </citation>
    <scope>NUCLEOTIDE SEQUENCE [LARGE SCALE GENOMIC DNA]</scope>
</reference>
<feature type="compositionally biased region" description="Basic and acidic residues" evidence="1">
    <location>
        <begin position="148"/>
        <end position="158"/>
    </location>
</feature>
<feature type="compositionally biased region" description="Polar residues" evidence="1">
    <location>
        <begin position="277"/>
        <end position="286"/>
    </location>
</feature>
<name>A0A7I8VW60_9ANNE</name>
<dbReference type="Proteomes" id="UP000549394">
    <property type="component" value="Unassembled WGS sequence"/>
</dbReference>
<sequence length="286" mass="32852">MGNKQSSNRSNKETVTAKVETKENEPIEQPPVNLVREDIEKPKKSILAKTPNNTENIDQRLAEIKKKRLQSKLPKDKHINNLKTTSMESSVTKLPVTLKVVGTNTERDQTSSHQNNTSSNHFYNGYENDSKMYKNDTNTENTPKKFNLRIENDTRDEIDSPLQVNEVPKNTKSDLENKIIDQEESDESIPTSTDNDEVIESDTVKPRVLDQTEDQCLSDKSSLASERSDLSSLNEEDVARELEELIRENDFEESPRPPKRKKKLAAQQHKNDDMLSNDETFQQFQY</sequence>
<accession>A0A7I8VW60</accession>
<proteinExistence type="predicted"/>
<protein>
    <submittedName>
        <fullName evidence="2">Uncharacterized protein</fullName>
    </submittedName>
</protein>
<evidence type="ECO:0000313" key="2">
    <source>
        <dbReference type="EMBL" id="CAD5119965.1"/>
    </source>
</evidence>
<comment type="caution">
    <text evidence="2">The sequence shown here is derived from an EMBL/GenBank/DDBJ whole genome shotgun (WGS) entry which is preliminary data.</text>
</comment>
<dbReference type="AlphaFoldDB" id="A0A7I8VW60"/>
<feature type="compositionally biased region" description="Low complexity" evidence="1">
    <location>
        <begin position="221"/>
        <end position="233"/>
    </location>
</feature>
<evidence type="ECO:0000313" key="3">
    <source>
        <dbReference type="Proteomes" id="UP000549394"/>
    </source>
</evidence>
<feature type="compositionally biased region" description="Basic and acidic residues" evidence="1">
    <location>
        <begin position="169"/>
        <end position="181"/>
    </location>
</feature>
<feature type="region of interest" description="Disordered" evidence="1">
    <location>
        <begin position="105"/>
        <end position="286"/>
    </location>
</feature>
<dbReference type="EMBL" id="CAJFCJ010000011">
    <property type="protein sequence ID" value="CAD5119965.1"/>
    <property type="molecule type" value="Genomic_DNA"/>
</dbReference>
<gene>
    <name evidence="2" type="ORF">DGYR_LOCUS8132</name>
</gene>
<feature type="compositionally biased region" description="Basic and acidic residues" evidence="1">
    <location>
        <begin position="237"/>
        <end position="256"/>
    </location>
</feature>
<organism evidence="2 3">
    <name type="scientific">Dimorphilus gyrociliatus</name>
    <dbReference type="NCBI Taxonomy" id="2664684"/>
    <lineage>
        <taxon>Eukaryota</taxon>
        <taxon>Metazoa</taxon>
        <taxon>Spiralia</taxon>
        <taxon>Lophotrochozoa</taxon>
        <taxon>Annelida</taxon>
        <taxon>Polychaeta</taxon>
        <taxon>Polychaeta incertae sedis</taxon>
        <taxon>Dinophilidae</taxon>
        <taxon>Dimorphilus</taxon>
    </lineage>
</organism>
<feature type="region of interest" description="Disordered" evidence="1">
    <location>
        <begin position="1"/>
        <end position="34"/>
    </location>
</feature>
<feature type="compositionally biased region" description="Low complexity" evidence="1">
    <location>
        <begin position="111"/>
        <end position="121"/>
    </location>
</feature>
<keyword evidence="3" id="KW-1185">Reference proteome</keyword>